<dbReference type="SUPFAM" id="SSF51045">
    <property type="entry name" value="WW domain"/>
    <property type="match status" value="2"/>
</dbReference>
<dbReference type="GO" id="GO:0005634">
    <property type="term" value="C:nucleus"/>
    <property type="evidence" value="ECO:0007669"/>
    <property type="project" value="UniProtKB-ARBA"/>
</dbReference>
<dbReference type="GO" id="GO:0005739">
    <property type="term" value="C:mitochondrion"/>
    <property type="evidence" value="ECO:0007669"/>
    <property type="project" value="UniProtKB-SubCell"/>
</dbReference>
<keyword evidence="12" id="KW-0521">NADP</keyword>
<dbReference type="PANTHER" id="PTHR24320:SF282">
    <property type="entry name" value="WW DOMAIN-CONTAINING OXIDOREDUCTASE"/>
    <property type="match status" value="1"/>
</dbReference>
<dbReference type="Ensembl" id="ENSBIXT00000008551.1">
    <property type="protein sequence ID" value="ENSBIXP00000029005.1"/>
    <property type="gene ID" value="ENSBIXG00000010446.1"/>
</dbReference>
<evidence type="ECO:0000256" key="10">
    <source>
        <dbReference type="ARBA" id="ARBA00022703"/>
    </source>
</evidence>
<comment type="subcellular location">
    <subcellularLocation>
        <location evidence="3">Cytoplasm</location>
    </subcellularLocation>
    <subcellularLocation>
        <location evidence="4">Golgi apparatus</location>
    </subcellularLocation>
    <subcellularLocation>
        <location evidence="2">Lysosome</location>
    </subcellularLocation>
    <subcellularLocation>
        <location evidence="1">Mitochondrion</location>
    </subcellularLocation>
</comment>
<comment type="subunit">
    <text evidence="17">Interacts with TP53, p73/TP73 and MAPK8. Interacts with MAPT/TAU, RUNX2 and HYAL2. Forms a ternary complex with TP53 and MDM2. Interacts with ERBB4, LITAF and WBP1. Interacts with DVL1, DVL2 and DVL3. May interact with FAM189B and SCOTIN. Interacts with TNK2. Interacts with TMEM207. Interacts (via WW domain) with VOPP1.</text>
</comment>
<dbReference type="Proteomes" id="UP000314981">
    <property type="component" value="Chromosome 18"/>
</dbReference>
<reference evidence="20" key="2">
    <citation type="submission" date="2025-08" db="UniProtKB">
        <authorList>
            <consortium name="Ensembl"/>
        </authorList>
    </citation>
    <scope>IDENTIFICATION</scope>
</reference>
<organism evidence="20 21">
    <name type="scientific">Bos indicus x Bos taurus</name>
    <name type="common">Hybrid cattle</name>
    <dbReference type="NCBI Taxonomy" id="30522"/>
    <lineage>
        <taxon>Eukaryota</taxon>
        <taxon>Metazoa</taxon>
        <taxon>Chordata</taxon>
        <taxon>Craniata</taxon>
        <taxon>Vertebrata</taxon>
        <taxon>Euteleostomi</taxon>
        <taxon>Mammalia</taxon>
        <taxon>Eutheria</taxon>
        <taxon>Laurasiatheria</taxon>
        <taxon>Artiodactyla</taxon>
        <taxon>Ruminantia</taxon>
        <taxon>Pecora</taxon>
        <taxon>Bovidae</taxon>
        <taxon>Bovinae</taxon>
        <taxon>Bos</taxon>
    </lineage>
</organism>
<evidence type="ECO:0000256" key="14">
    <source>
        <dbReference type="ARBA" id="ARBA00023034"/>
    </source>
</evidence>
<dbReference type="PRINTS" id="PR00081">
    <property type="entry name" value="GDHRDH"/>
</dbReference>
<dbReference type="STRING" id="30522.A0A4W2DYJ0"/>
<dbReference type="SMART" id="SM00456">
    <property type="entry name" value="WW"/>
    <property type="match status" value="2"/>
</dbReference>
<keyword evidence="8" id="KW-0597">Phosphoprotein</keyword>
<feature type="domain" description="WW" evidence="19">
    <location>
        <begin position="57"/>
        <end position="90"/>
    </location>
</feature>
<dbReference type="GO" id="GO:0005764">
    <property type="term" value="C:lysosome"/>
    <property type="evidence" value="ECO:0007669"/>
    <property type="project" value="UniProtKB-SubCell"/>
</dbReference>
<evidence type="ECO:0000313" key="20">
    <source>
        <dbReference type="Ensembl" id="ENSBIXP00000029005.1"/>
    </source>
</evidence>
<evidence type="ECO:0000256" key="3">
    <source>
        <dbReference type="ARBA" id="ARBA00004496"/>
    </source>
</evidence>
<dbReference type="PROSITE" id="PS50020">
    <property type="entry name" value="WW_DOMAIN_2"/>
    <property type="match status" value="2"/>
</dbReference>
<dbReference type="Pfam" id="PF00106">
    <property type="entry name" value="adh_short"/>
    <property type="match status" value="1"/>
</dbReference>
<evidence type="ECO:0000256" key="2">
    <source>
        <dbReference type="ARBA" id="ARBA00004371"/>
    </source>
</evidence>
<sequence length="490" mass="54984">MAALRYAGLDDTDSEDELPPGWEQRTTKDGWVYYANHTEEKTQWEHPKTGKRKRIAGDLPYGWEQETDENGQVFFVDHINKRTTYLDPRLAFTVDDNPTKPTTRQRYDGSTTAMEILQGRDLSGKVVVVTGANSGIGFETAKSFALHGAHVILACRNMTRANEAVSRILGEWHKAKVEAMTLDLALLRSVQHFAQAFKAKNVSLHVLVCNAAVFGLPWTLTKDGLETTFQVNHLGHFYLVQLLQDVLCRSAPARVVVVSSESHRFTDINDSSGKLDFSRLSPSKNDYWAMLAYNRSKLCNILFSNELHRRLSPRGVTSNAVHPGNMMYSALHRGWWVYTLLFTLARPFTKSMLLGPSYPHTALIHPGQVCGTLEKMKAERRSSDRKYVERCLNKLPPPRSGMKNGYFCRTPEHLFPLKFTRTPVRRPGVTGSLFLGCGEFSENSVPLWSGGTVGGPASLPAQAACGKSFHHSLFPGQLWGKRLRVTKWSC</sequence>
<dbReference type="InterPro" id="IPR001202">
    <property type="entry name" value="WW_dom"/>
</dbReference>
<evidence type="ECO:0000313" key="21">
    <source>
        <dbReference type="Proteomes" id="UP000314981"/>
    </source>
</evidence>
<evidence type="ECO:0000256" key="18">
    <source>
        <dbReference type="SAM" id="MobiDB-lite"/>
    </source>
</evidence>
<dbReference type="FunFam" id="2.20.70.10:FF:000040">
    <property type="entry name" value="WW domain containing oxidoreductase"/>
    <property type="match status" value="1"/>
</dbReference>
<feature type="region of interest" description="Disordered" evidence="18">
    <location>
        <begin position="1"/>
        <end position="24"/>
    </location>
</feature>
<dbReference type="GO" id="GO:0019899">
    <property type="term" value="F:enzyme binding"/>
    <property type="evidence" value="ECO:0007669"/>
    <property type="project" value="UniProtKB-ARBA"/>
</dbReference>
<dbReference type="GO" id="GO:0006915">
    <property type="term" value="P:apoptotic process"/>
    <property type="evidence" value="ECO:0007669"/>
    <property type="project" value="UniProtKB-KW"/>
</dbReference>
<dbReference type="PANTHER" id="PTHR24320">
    <property type="entry name" value="RETINOL DEHYDROGENASE"/>
    <property type="match status" value="1"/>
</dbReference>
<dbReference type="GO" id="GO:0009966">
    <property type="term" value="P:regulation of signal transduction"/>
    <property type="evidence" value="ECO:0007669"/>
    <property type="project" value="UniProtKB-ARBA"/>
</dbReference>
<dbReference type="FunFam" id="2.20.70.10:FF:000032">
    <property type="entry name" value="WW domain containing oxidoreductase"/>
    <property type="match status" value="1"/>
</dbReference>
<dbReference type="GO" id="GO:0016055">
    <property type="term" value="P:Wnt signaling pathway"/>
    <property type="evidence" value="ECO:0007669"/>
    <property type="project" value="UniProtKB-KW"/>
</dbReference>
<comment type="similarity">
    <text evidence="5">Belongs to the short-chain dehydrogenases/reductases (SDR) family.</text>
</comment>
<evidence type="ECO:0000256" key="6">
    <source>
        <dbReference type="ARBA" id="ARBA00016094"/>
    </source>
</evidence>
<evidence type="ECO:0000256" key="11">
    <source>
        <dbReference type="ARBA" id="ARBA00022737"/>
    </source>
</evidence>
<keyword evidence="9" id="KW-0879">Wnt signaling pathway</keyword>
<keyword evidence="7" id="KW-0963">Cytoplasm</keyword>
<evidence type="ECO:0000256" key="7">
    <source>
        <dbReference type="ARBA" id="ARBA00022490"/>
    </source>
</evidence>
<evidence type="ECO:0000259" key="19">
    <source>
        <dbReference type="PROSITE" id="PS50020"/>
    </source>
</evidence>
<keyword evidence="21" id="KW-1185">Reference proteome</keyword>
<evidence type="ECO:0000256" key="16">
    <source>
        <dbReference type="ARBA" id="ARBA00023228"/>
    </source>
</evidence>
<evidence type="ECO:0000256" key="15">
    <source>
        <dbReference type="ARBA" id="ARBA00023128"/>
    </source>
</evidence>
<dbReference type="InterPro" id="IPR036020">
    <property type="entry name" value="WW_dom_sf"/>
</dbReference>
<reference evidence="20 21" key="1">
    <citation type="submission" date="2018-11" db="EMBL/GenBank/DDBJ databases">
        <title>Haplotype-resolved cattle genomes.</title>
        <authorList>
            <person name="Low W.Y."/>
            <person name="Tearle R."/>
            <person name="Bickhart D.M."/>
            <person name="Rosen B.D."/>
            <person name="Koren S."/>
            <person name="Rhie A."/>
            <person name="Hiendleder S."/>
            <person name="Phillippy A.M."/>
            <person name="Smith T.P.L."/>
            <person name="Williams J.L."/>
        </authorList>
    </citation>
    <scope>NUCLEOTIDE SEQUENCE [LARGE SCALE GENOMIC DNA]</scope>
</reference>
<keyword evidence="16" id="KW-0458">Lysosome</keyword>
<dbReference type="AlphaFoldDB" id="A0A4W2DYJ0"/>
<dbReference type="InterPro" id="IPR002347">
    <property type="entry name" value="SDR_fam"/>
</dbReference>
<evidence type="ECO:0000256" key="1">
    <source>
        <dbReference type="ARBA" id="ARBA00004173"/>
    </source>
</evidence>
<dbReference type="GO" id="GO:0071560">
    <property type="term" value="P:cellular response to transforming growth factor beta stimulus"/>
    <property type="evidence" value="ECO:0007669"/>
    <property type="project" value="UniProtKB-ARBA"/>
</dbReference>
<evidence type="ECO:0000256" key="8">
    <source>
        <dbReference type="ARBA" id="ARBA00022553"/>
    </source>
</evidence>
<gene>
    <name evidence="20" type="primary">WWOX</name>
</gene>
<keyword evidence="14" id="KW-0333">Golgi apparatus</keyword>
<dbReference type="FunFam" id="3.40.50.720:FF:000353">
    <property type="entry name" value="WW domain-containing oxidoreductase"/>
    <property type="match status" value="1"/>
</dbReference>
<dbReference type="Gene3D" id="2.20.70.10">
    <property type="match status" value="2"/>
</dbReference>
<dbReference type="SUPFAM" id="SSF51735">
    <property type="entry name" value="NAD(P)-binding Rossmann-fold domains"/>
    <property type="match status" value="1"/>
</dbReference>
<keyword evidence="15" id="KW-0496">Mitochondrion</keyword>
<dbReference type="GO" id="GO:0016491">
    <property type="term" value="F:oxidoreductase activity"/>
    <property type="evidence" value="ECO:0007669"/>
    <property type="project" value="UniProtKB-KW"/>
</dbReference>
<evidence type="ECO:0000256" key="13">
    <source>
        <dbReference type="ARBA" id="ARBA00023002"/>
    </source>
</evidence>
<dbReference type="Gene3D" id="3.40.50.720">
    <property type="entry name" value="NAD(P)-binding Rossmann-like Domain"/>
    <property type="match status" value="1"/>
</dbReference>
<name>A0A4W2DYJ0_BOBOX</name>
<dbReference type="InterPro" id="IPR036291">
    <property type="entry name" value="NAD(P)-bd_dom_sf"/>
</dbReference>
<dbReference type="GO" id="GO:0005794">
    <property type="term" value="C:Golgi apparatus"/>
    <property type="evidence" value="ECO:0007669"/>
    <property type="project" value="UniProtKB-SubCell"/>
</dbReference>
<evidence type="ECO:0000256" key="4">
    <source>
        <dbReference type="ARBA" id="ARBA00004555"/>
    </source>
</evidence>
<protein>
    <recommendedName>
        <fullName evidence="6">WW domain-containing oxidoreductase</fullName>
    </recommendedName>
</protein>
<keyword evidence="11" id="KW-0677">Repeat</keyword>
<evidence type="ECO:0000256" key="5">
    <source>
        <dbReference type="ARBA" id="ARBA00006484"/>
    </source>
</evidence>
<dbReference type="CDD" id="cd00201">
    <property type="entry name" value="WW"/>
    <property type="match status" value="2"/>
</dbReference>
<evidence type="ECO:0000256" key="17">
    <source>
        <dbReference type="ARBA" id="ARBA00063243"/>
    </source>
</evidence>
<keyword evidence="13" id="KW-0560">Oxidoreductase</keyword>
<evidence type="ECO:0000256" key="12">
    <source>
        <dbReference type="ARBA" id="ARBA00022857"/>
    </source>
</evidence>
<proteinExistence type="inferred from homology"/>
<evidence type="ECO:0000256" key="9">
    <source>
        <dbReference type="ARBA" id="ARBA00022687"/>
    </source>
</evidence>
<reference evidence="20" key="3">
    <citation type="submission" date="2025-09" db="UniProtKB">
        <authorList>
            <consortium name="Ensembl"/>
        </authorList>
    </citation>
    <scope>IDENTIFICATION</scope>
</reference>
<accession>A0A4W2DYJ0</accession>
<dbReference type="Pfam" id="PF00397">
    <property type="entry name" value="WW"/>
    <property type="match status" value="2"/>
</dbReference>
<feature type="domain" description="WW" evidence="19">
    <location>
        <begin position="16"/>
        <end position="49"/>
    </location>
</feature>
<keyword evidence="10" id="KW-0053">Apoptosis</keyword>
<dbReference type="PROSITE" id="PS01159">
    <property type="entry name" value="WW_DOMAIN_1"/>
    <property type="match status" value="2"/>
</dbReference>